<evidence type="ECO:0000313" key="6">
    <source>
        <dbReference type="Proteomes" id="UP000034112"/>
    </source>
</evidence>
<evidence type="ECO:0000256" key="2">
    <source>
        <dbReference type="ARBA" id="ARBA00023242"/>
    </source>
</evidence>
<dbReference type="InterPro" id="IPR007219">
    <property type="entry name" value="XnlR_reg_dom"/>
</dbReference>
<dbReference type="GO" id="GO:0006351">
    <property type="term" value="P:DNA-templated transcription"/>
    <property type="evidence" value="ECO:0007669"/>
    <property type="project" value="InterPro"/>
</dbReference>
<organism evidence="5 6">
    <name type="scientific">Trichoderma harzianum</name>
    <name type="common">Hypocrea lixii</name>
    <dbReference type="NCBI Taxonomy" id="5544"/>
    <lineage>
        <taxon>Eukaryota</taxon>
        <taxon>Fungi</taxon>
        <taxon>Dikarya</taxon>
        <taxon>Ascomycota</taxon>
        <taxon>Pezizomycotina</taxon>
        <taxon>Sordariomycetes</taxon>
        <taxon>Hypocreomycetidae</taxon>
        <taxon>Hypocreales</taxon>
        <taxon>Hypocreaceae</taxon>
        <taxon>Trichoderma</taxon>
    </lineage>
</organism>
<protein>
    <recommendedName>
        <fullName evidence="4">Zn(2)-C6 fungal-type domain-containing protein</fullName>
    </recommendedName>
</protein>
<proteinExistence type="predicted"/>
<dbReference type="Pfam" id="PF00172">
    <property type="entry name" value="Zn_clus"/>
    <property type="match status" value="1"/>
</dbReference>
<feature type="domain" description="Zn(2)-C6 fungal-type" evidence="4">
    <location>
        <begin position="28"/>
        <end position="59"/>
    </location>
</feature>
<dbReference type="InterPro" id="IPR001138">
    <property type="entry name" value="Zn2Cys6_DnaBD"/>
</dbReference>
<dbReference type="OMA" id="IGHEART"/>
<dbReference type="GO" id="GO:0003677">
    <property type="term" value="F:DNA binding"/>
    <property type="evidence" value="ECO:0007669"/>
    <property type="project" value="InterPro"/>
</dbReference>
<feature type="compositionally biased region" description="Polar residues" evidence="3">
    <location>
        <begin position="86"/>
        <end position="102"/>
    </location>
</feature>
<name>A0A0F9X7B2_TRIHA</name>
<accession>A0A0F9X7B2</accession>
<dbReference type="GO" id="GO:0008270">
    <property type="term" value="F:zinc ion binding"/>
    <property type="evidence" value="ECO:0007669"/>
    <property type="project" value="InterPro"/>
</dbReference>
<keyword evidence="2" id="KW-0539">Nucleus</keyword>
<dbReference type="SUPFAM" id="SSF57701">
    <property type="entry name" value="Zn2/Cys6 DNA-binding domain"/>
    <property type="match status" value="1"/>
</dbReference>
<keyword evidence="1" id="KW-0479">Metal-binding</keyword>
<dbReference type="PROSITE" id="PS50048">
    <property type="entry name" value="ZN2_CY6_FUNGAL_2"/>
    <property type="match status" value="1"/>
</dbReference>
<dbReference type="SMART" id="SM00906">
    <property type="entry name" value="Fungal_trans"/>
    <property type="match status" value="1"/>
</dbReference>
<dbReference type="SMART" id="SM00066">
    <property type="entry name" value="GAL4"/>
    <property type="match status" value="1"/>
</dbReference>
<dbReference type="PANTHER" id="PTHR43374">
    <property type="entry name" value="FLAVIN PRENYLTRANSFERASE"/>
    <property type="match status" value="1"/>
</dbReference>
<dbReference type="InterPro" id="IPR004507">
    <property type="entry name" value="UbiX-like"/>
</dbReference>
<evidence type="ECO:0000313" key="5">
    <source>
        <dbReference type="EMBL" id="KKO96712.1"/>
    </source>
</evidence>
<feature type="compositionally biased region" description="Polar residues" evidence="3">
    <location>
        <begin position="68"/>
        <end position="79"/>
    </location>
</feature>
<dbReference type="PROSITE" id="PS00463">
    <property type="entry name" value="ZN2_CY6_FUNGAL_1"/>
    <property type="match status" value="1"/>
</dbReference>
<dbReference type="Gene3D" id="4.10.240.10">
    <property type="entry name" value="Zn(2)-C6 fungal-type DNA-binding domain"/>
    <property type="match status" value="1"/>
</dbReference>
<dbReference type="CDD" id="cd12148">
    <property type="entry name" value="fungal_TF_MHR"/>
    <property type="match status" value="1"/>
</dbReference>
<dbReference type="CDD" id="cd00067">
    <property type="entry name" value="GAL4"/>
    <property type="match status" value="1"/>
</dbReference>
<gene>
    <name evidence="5" type="ORF">THAR02_11185</name>
</gene>
<dbReference type="GO" id="GO:0000981">
    <property type="term" value="F:DNA-binding transcription factor activity, RNA polymerase II-specific"/>
    <property type="evidence" value="ECO:0007669"/>
    <property type="project" value="InterPro"/>
</dbReference>
<dbReference type="AlphaFoldDB" id="A0A0F9X7B2"/>
<dbReference type="Pfam" id="PF04082">
    <property type="entry name" value="Fungal_trans"/>
    <property type="match status" value="1"/>
</dbReference>
<dbReference type="PANTHER" id="PTHR43374:SF1">
    <property type="entry name" value="FLAVIN PRENYLTRANSFERASE PAD1, MITOCHONDRIAL"/>
    <property type="match status" value="1"/>
</dbReference>
<comment type="caution">
    <text evidence="5">The sequence shown here is derived from an EMBL/GenBank/DDBJ whole genome shotgun (WGS) entry which is preliminary data.</text>
</comment>
<dbReference type="EMBL" id="JOKZ01000761">
    <property type="protein sequence ID" value="KKO96712.1"/>
    <property type="molecule type" value="Genomic_DNA"/>
</dbReference>
<dbReference type="InterPro" id="IPR036864">
    <property type="entry name" value="Zn2-C6_fun-type_DNA-bd_sf"/>
</dbReference>
<feature type="region of interest" description="Disordered" evidence="3">
    <location>
        <begin position="68"/>
        <end position="114"/>
    </location>
</feature>
<evidence type="ECO:0000256" key="3">
    <source>
        <dbReference type="SAM" id="MobiDB-lite"/>
    </source>
</evidence>
<sequence length="662" mass="74105">MEHIRNTITSASIREELRDRQRARNRGSCLPCRERKVRCNRQHPCLTCTKRGDTDLCIYSESCTASEAQSQPIQTSSSREPYRPLSRQSPRSTSELKSTAQKLSPPKGLANPSPAGGALLQGYSLITLADGYGEKACIDDTNCPDVLEDAIAPLLGIGEQERTTCDRENSLASSVYTTLPVDEELIQLFTAFRLRIHPFQPVIDDLDTLERLMCGVITQRSFSDDAYCPPELSTPRDVVRFLCLLHAVLAAGAQFSDQPVEQRIEASRKHERYAFGLLKVSNALFTPFKEALQALLILGHVLQNNGYPQAAWMLGGTTIRMAVSLGVHTTSRNACRDSDSGSQSSRNLRLAIVWQDALLSIAFNRAPSSHEMDLVDDLPPFGQVRSRDMPGLSYKQAMSWICHLVLKHWKPLTSQQNALGMDSFRLLFDDLEKWDQSLQDHLRERTSCHSAQAIKEHYTLELHRNFCLSSFCRPILMKRVHRNLTNGEVAIILRRLGDALKRSVKAFIHLHSVSSMANRSWASLHNAIASALLLSVTEDLRDEESGKLQERLVQSLTVKGLSGQLSDVRQRSLRALQSLERMEKNTEGKKRADVAESVPNFLQEQPCPDLAQNAINNIMDLGFTEFDESFQSYDFSCVLPLDTFDQTIPDLGSPGNNFGSFL</sequence>
<dbReference type="OrthoDB" id="1747771at2759"/>
<evidence type="ECO:0000259" key="4">
    <source>
        <dbReference type="PROSITE" id="PS50048"/>
    </source>
</evidence>
<reference evidence="6" key="1">
    <citation type="journal article" date="2015" name="Genome Announc.">
        <title>Draft whole-genome sequence of the biocontrol agent Trichoderma harzianum T6776.</title>
        <authorList>
            <person name="Baroncelli R."/>
            <person name="Piaggeschi G."/>
            <person name="Fiorini L."/>
            <person name="Bertolini E."/>
            <person name="Zapparata A."/>
            <person name="Pe M.E."/>
            <person name="Sarrocco S."/>
            <person name="Vannacci G."/>
        </authorList>
    </citation>
    <scope>NUCLEOTIDE SEQUENCE [LARGE SCALE GENOMIC DNA]</scope>
    <source>
        <strain evidence="6">T6776</strain>
    </source>
</reference>
<dbReference type="Proteomes" id="UP000034112">
    <property type="component" value="Unassembled WGS sequence"/>
</dbReference>
<dbReference type="GO" id="GO:0016831">
    <property type="term" value="F:carboxy-lyase activity"/>
    <property type="evidence" value="ECO:0007669"/>
    <property type="project" value="TreeGrafter"/>
</dbReference>
<evidence type="ECO:0000256" key="1">
    <source>
        <dbReference type="ARBA" id="ARBA00022723"/>
    </source>
</evidence>